<comment type="pathway">
    <text evidence="4">Amino-acid biosynthesis; L-histidine biosynthesis; L-histidine from 5-phospho-alpha-D-ribose 1-diphosphate: step 9/9.</text>
</comment>
<dbReference type="HAMAP" id="MF_01024">
    <property type="entry name" value="HisD"/>
    <property type="match status" value="1"/>
</dbReference>
<dbReference type="EC" id="1.1.1.23" evidence="19"/>
<evidence type="ECO:0000256" key="3">
    <source>
        <dbReference type="ARBA" id="ARBA00001947"/>
    </source>
</evidence>
<dbReference type="GO" id="GO:0046872">
    <property type="term" value="F:metal ion binding"/>
    <property type="evidence" value="ECO:0007669"/>
    <property type="project" value="UniProtKB-KW"/>
</dbReference>
<evidence type="ECO:0000256" key="2">
    <source>
        <dbReference type="ARBA" id="ARBA00001460"/>
    </source>
</evidence>
<feature type="region of interest" description="Disordered" evidence="20">
    <location>
        <begin position="369"/>
        <end position="405"/>
    </location>
</feature>
<name>A0A8H5F3W4_9AGAR</name>
<evidence type="ECO:0000313" key="22">
    <source>
        <dbReference type="EMBL" id="KAF5322303.1"/>
    </source>
</evidence>
<keyword evidence="23" id="KW-1185">Reference proteome</keyword>
<dbReference type="CDD" id="cd11546">
    <property type="entry name" value="NTP-PPase_His4"/>
    <property type="match status" value="1"/>
</dbReference>
<evidence type="ECO:0000256" key="16">
    <source>
        <dbReference type="ARBA" id="ARBA00023102"/>
    </source>
</evidence>
<dbReference type="GO" id="GO:0004636">
    <property type="term" value="F:phosphoribosyl-ATP diphosphatase activity"/>
    <property type="evidence" value="ECO:0007669"/>
    <property type="project" value="UniProtKB-UniRule"/>
</dbReference>
<evidence type="ECO:0000256" key="15">
    <source>
        <dbReference type="ARBA" id="ARBA00023027"/>
    </source>
</evidence>
<dbReference type="GO" id="GO:0005524">
    <property type="term" value="F:ATP binding"/>
    <property type="evidence" value="ECO:0007669"/>
    <property type="project" value="UniProtKB-UniRule"/>
</dbReference>
<dbReference type="SUPFAM" id="SSF141734">
    <property type="entry name" value="HisI-like"/>
    <property type="match status" value="1"/>
</dbReference>
<dbReference type="AlphaFoldDB" id="A0A8H5F3W4"/>
<keyword evidence="15 19" id="KW-0520">NAD</keyword>
<dbReference type="Pfam" id="PF01503">
    <property type="entry name" value="PRA-PH"/>
    <property type="match status" value="1"/>
</dbReference>
<dbReference type="FunFam" id="3.10.20.810:FF:000002">
    <property type="entry name" value="Histidine biosynthesis trifunctional protein"/>
    <property type="match status" value="1"/>
</dbReference>
<dbReference type="UniPathway" id="UPA00031">
    <property type="reaction ID" value="UER00007"/>
</dbReference>
<dbReference type="PANTHER" id="PTHR21256:SF2">
    <property type="entry name" value="HISTIDINE BIOSYNTHESIS TRIFUNCTIONAL PROTEIN"/>
    <property type="match status" value="1"/>
</dbReference>
<dbReference type="PANTHER" id="PTHR21256">
    <property type="entry name" value="HISTIDINOL DEHYDROGENASE HDH"/>
    <property type="match status" value="1"/>
</dbReference>
<comment type="similarity">
    <text evidence="7 19">In the C-terminal section; belongs to the histidinol dehydrogenase family.</text>
</comment>
<comment type="pathway">
    <text evidence="5">Amino-acid biosynthesis; L-histidine biosynthesis; L-histidine from 5-phospho-alpha-D-ribose 1-diphosphate: step 3/9.</text>
</comment>
<dbReference type="GO" id="GO:0051287">
    <property type="term" value="F:NAD binding"/>
    <property type="evidence" value="ECO:0007669"/>
    <property type="project" value="UniProtKB-UniRule"/>
</dbReference>
<dbReference type="InterPro" id="IPR016298">
    <property type="entry name" value="Histidine_synth_trifunct"/>
</dbReference>
<dbReference type="SUPFAM" id="SSF53720">
    <property type="entry name" value="ALDH-like"/>
    <property type="match status" value="1"/>
</dbReference>
<keyword evidence="13 19" id="KW-0067">ATP-binding</keyword>
<comment type="cofactor">
    <cofactor evidence="3">
        <name>Zn(2+)</name>
        <dbReference type="ChEBI" id="CHEBI:29105"/>
    </cofactor>
</comment>
<dbReference type="FunFam" id="1.10.287.1080:FF:000002">
    <property type="entry name" value="Histidine biosynthesis bifunctional protein HisIE"/>
    <property type="match status" value="1"/>
</dbReference>
<dbReference type="PIRSF" id="PIRSF001257">
    <property type="entry name" value="His_trifunctional"/>
    <property type="match status" value="1"/>
</dbReference>
<evidence type="ECO:0000256" key="14">
    <source>
        <dbReference type="ARBA" id="ARBA00023002"/>
    </source>
</evidence>
<keyword evidence="12" id="KW-0862">Zinc</keyword>
<dbReference type="EC" id="3.5.4.19" evidence="19"/>
<gene>
    <name evidence="22" type="ORF">D9619_000878</name>
</gene>
<dbReference type="FunFam" id="3.40.50.1980:FF:000050">
    <property type="entry name" value="Histidine biosynthesis trifunctional protein"/>
    <property type="match status" value="1"/>
</dbReference>
<dbReference type="NCBIfam" id="TIGR03188">
    <property type="entry name" value="histidine_hisI"/>
    <property type="match status" value="1"/>
</dbReference>
<evidence type="ECO:0000256" key="13">
    <source>
        <dbReference type="ARBA" id="ARBA00022840"/>
    </source>
</evidence>
<comment type="catalytic activity">
    <reaction evidence="1 19">
        <text>1-(5-phospho-beta-D-ribosyl)-5'-AMP + H2O = 1-(5-phospho-beta-D-ribosyl)-5-[(5-phospho-beta-D-ribosylamino)methylideneamino]imidazole-4-carboxamide</text>
        <dbReference type="Rhea" id="RHEA:20049"/>
        <dbReference type="ChEBI" id="CHEBI:15377"/>
        <dbReference type="ChEBI" id="CHEBI:58435"/>
        <dbReference type="ChEBI" id="CHEBI:59457"/>
        <dbReference type="EC" id="3.5.4.19"/>
    </reaction>
</comment>
<evidence type="ECO:0000256" key="17">
    <source>
        <dbReference type="ARBA" id="ARBA00023268"/>
    </source>
</evidence>
<keyword evidence="9" id="KW-0479">Metal-binding</keyword>
<evidence type="ECO:0000313" key="23">
    <source>
        <dbReference type="Proteomes" id="UP000567179"/>
    </source>
</evidence>
<dbReference type="InterPro" id="IPR038019">
    <property type="entry name" value="PRib_AMP_CycHydrolase_sf"/>
</dbReference>
<dbReference type="InterPro" id="IPR012131">
    <property type="entry name" value="Hstdl_DH"/>
</dbReference>
<dbReference type="Gene3D" id="1.10.287.1080">
    <property type="entry name" value="MazG-like"/>
    <property type="match status" value="1"/>
</dbReference>
<dbReference type="FunFam" id="3.40.50.1980:FF:000001">
    <property type="entry name" value="Histidinol dehydrogenase"/>
    <property type="match status" value="1"/>
</dbReference>
<dbReference type="EMBL" id="JAACJJ010000028">
    <property type="protein sequence ID" value="KAF5322303.1"/>
    <property type="molecule type" value="Genomic_DNA"/>
</dbReference>
<organism evidence="22 23">
    <name type="scientific">Psilocybe cf. subviscida</name>
    <dbReference type="NCBI Taxonomy" id="2480587"/>
    <lineage>
        <taxon>Eukaryota</taxon>
        <taxon>Fungi</taxon>
        <taxon>Dikarya</taxon>
        <taxon>Basidiomycota</taxon>
        <taxon>Agaricomycotina</taxon>
        <taxon>Agaricomycetes</taxon>
        <taxon>Agaricomycetidae</taxon>
        <taxon>Agaricales</taxon>
        <taxon>Agaricineae</taxon>
        <taxon>Strophariaceae</taxon>
        <taxon>Psilocybe</taxon>
    </lineage>
</organism>
<keyword evidence="16 19" id="KW-0368">Histidine biosynthesis</keyword>
<dbReference type="EC" id="3.6.1.31" evidence="19"/>
<keyword evidence="8 19" id="KW-0028">Amino-acid biosynthesis</keyword>
<evidence type="ECO:0000256" key="5">
    <source>
        <dbReference type="ARBA" id="ARBA00005169"/>
    </source>
</evidence>
<keyword evidence="11 19" id="KW-0378">Hydrolase</keyword>
<evidence type="ECO:0000256" key="4">
    <source>
        <dbReference type="ARBA" id="ARBA00004940"/>
    </source>
</evidence>
<sequence>MATFLPLLTQEDSPLLDALDLIGPVILDAQNSFPLDHTPQHPYLLVDPSVPLDVDEIVSWLDAGIDKVIIPLALVKELIGVIPSERLILLLDVANVSAVSDKLQSGVSGVFLKTPTIDLDTISSISKFFQRSSIYVLSTSDTLPSIASIRELRSIGATIILPESQLTVGAPSASQLNIGDAFLAGIVSDRPDGLFPTVVTTETGHSLGLVYSSLQSVKESIATGKGVYQSRKHGLWRKGATSGATQDVVRIRLDCDSDSLEFRVVQHGAGFCHLNRQSCFSEASGLPALEQTLRSRLETAPEGSYTKKLFNDAKLLQSKIMEEADELCKAETKDEVSFEAADLFYFALTKCIASGVSIADVERSLDQKARRITRRPGNAKPQWSKEDAPATAPAPAPSAPNPAAEDFNAPIRMQAYDLSTISPNERAQLLRRPVLKSDEMIEKVKPIVAAVRERGDAALLELTAKFDRVQLASTVVFPPFAPESMQIAEDVRQAIDVAYANIYKFHAAQVDGSTLTVETMPGVVCSRFARPIARVGLYVPGGTAILPSTALMLGIPAQVAGCKEIVLATPPRQDGSISPEVMYVAKLVGASAILKAGGAQAVAAMAYGTKTVPKVDKIFGPGNQWVTAAKMLVQNDTDALVSIDMPAGPSEVLVIADHTANPAFVAADLLSQAEHGVDSQVVLVAVNLTPEHLAAIEKEVDQQAHALERVDIVRQSIKKSITVKVTTADEAVDFSNDYAPEHLIIHLENAHDKVAQIDNAGSVFVGPYTPESCGDYASGTNHTLPTNGYARQFSGVNTLSFQKHITSQEITASGLSQLGPVVATLADCEGLQAHANAVRIRLAESKK</sequence>
<dbReference type="PROSITE" id="PS00611">
    <property type="entry name" value="HISOL_DEHYDROGENASE"/>
    <property type="match status" value="1"/>
</dbReference>
<dbReference type="Gene3D" id="3.40.50.1980">
    <property type="entry name" value="Nitrogenase molybdenum iron protein domain"/>
    <property type="match status" value="2"/>
</dbReference>
<dbReference type="Gene3D" id="3.10.20.810">
    <property type="entry name" value="Phosphoribosyl-AMP cyclohydrolase"/>
    <property type="match status" value="1"/>
</dbReference>
<dbReference type="Gene3D" id="1.20.5.1300">
    <property type="match status" value="1"/>
</dbReference>
<evidence type="ECO:0000256" key="6">
    <source>
        <dbReference type="ARBA" id="ARBA00005204"/>
    </source>
</evidence>
<reference evidence="22 23" key="1">
    <citation type="journal article" date="2020" name="ISME J.">
        <title>Uncovering the hidden diversity of litter-decomposition mechanisms in mushroom-forming fungi.</title>
        <authorList>
            <person name="Floudas D."/>
            <person name="Bentzer J."/>
            <person name="Ahren D."/>
            <person name="Johansson T."/>
            <person name="Persson P."/>
            <person name="Tunlid A."/>
        </authorList>
    </citation>
    <scope>NUCLEOTIDE SEQUENCE [LARGE SCALE GENOMIC DNA]</scope>
    <source>
        <strain evidence="22 23">CBS 101986</strain>
    </source>
</reference>
<dbReference type="InterPro" id="IPR008179">
    <property type="entry name" value="HisE"/>
</dbReference>
<keyword evidence="14 19" id="KW-0560">Oxidoreductase</keyword>
<dbReference type="CDD" id="cd06572">
    <property type="entry name" value="Histidinol_dh"/>
    <property type="match status" value="1"/>
</dbReference>
<dbReference type="NCBIfam" id="TIGR00069">
    <property type="entry name" value="hisD"/>
    <property type="match status" value="1"/>
</dbReference>
<dbReference type="PRINTS" id="PR00083">
    <property type="entry name" value="HOLDHDRGNASE"/>
</dbReference>
<comment type="pathway">
    <text evidence="6">Amino-acid biosynthesis; L-histidine biosynthesis; L-histidine from 5-phospho-alpha-D-ribose 1-diphosphate: step 2/9.</text>
</comment>
<evidence type="ECO:0000256" key="11">
    <source>
        <dbReference type="ARBA" id="ARBA00022801"/>
    </source>
</evidence>
<comment type="catalytic activity">
    <reaction evidence="18 19">
        <text>L-histidinol + 2 NAD(+) + H2O = L-histidine + 2 NADH + 3 H(+)</text>
        <dbReference type="Rhea" id="RHEA:20641"/>
        <dbReference type="ChEBI" id="CHEBI:15377"/>
        <dbReference type="ChEBI" id="CHEBI:15378"/>
        <dbReference type="ChEBI" id="CHEBI:57540"/>
        <dbReference type="ChEBI" id="CHEBI:57595"/>
        <dbReference type="ChEBI" id="CHEBI:57699"/>
        <dbReference type="ChEBI" id="CHEBI:57945"/>
        <dbReference type="EC" id="1.1.1.23"/>
    </reaction>
</comment>
<dbReference type="InterPro" id="IPR021130">
    <property type="entry name" value="PRib-ATP_PPHydrolase-like"/>
</dbReference>
<dbReference type="Pfam" id="PF00815">
    <property type="entry name" value="Histidinol_dh"/>
    <property type="match status" value="1"/>
</dbReference>
<dbReference type="OrthoDB" id="1703565at2759"/>
<dbReference type="Proteomes" id="UP000567179">
    <property type="component" value="Unassembled WGS sequence"/>
</dbReference>
<comment type="catalytic activity">
    <reaction evidence="2 19">
        <text>1-(5-phospho-beta-D-ribosyl)-ATP + H2O = 1-(5-phospho-beta-D-ribosyl)-5'-AMP + diphosphate + H(+)</text>
        <dbReference type="Rhea" id="RHEA:22828"/>
        <dbReference type="ChEBI" id="CHEBI:15377"/>
        <dbReference type="ChEBI" id="CHEBI:15378"/>
        <dbReference type="ChEBI" id="CHEBI:33019"/>
        <dbReference type="ChEBI" id="CHEBI:59457"/>
        <dbReference type="ChEBI" id="CHEBI:73183"/>
        <dbReference type="EC" id="3.6.1.31"/>
    </reaction>
</comment>
<dbReference type="InterPro" id="IPR002496">
    <property type="entry name" value="PRib_AMP_CycHydrolase_dom"/>
</dbReference>
<proteinExistence type="inferred from homology"/>
<evidence type="ECO:0000256" key="19">
    <source>
        <dbReference type="PIRNR" id="PIRNR001257"/>
    </source>
</evidence>
<accession>A0A8H5F3W4</accession>
<dbReference type="Pfam" id="PF01502">
    <property type="entry name" value="PRA-CH"/>
    <property type="match status" value="1"/>
</dbReference>
<feature type="domain" description="Phosphoribosyl-AMP cyclohydrolase" evidence="21">
    <location>
        <begin position="209"/>
        <end position="280"/>
    </location>
</feature>
<dbReference type="GO" id="GO:0000105">
    <property type="term" value="P:L-histidine biosynthetic process"/>
    <property type="evidence" value="ECO:0007669"/>
    <property type="project" value="UniProtKB-UniRule"/>
</dbReference>
<evidence type="ECO:0000256" key="18">
    <source>
        <dbReference type="ARBA" id="ARBA00049489"/>
    </source>
</evidence>
<dbReference type="InterPro" id="IPR001692">
    <property type="entry name" value="Histidinol_DH_CS"/>
</dbReference>
<dbReference type="GO" id="GO:0004399">
    <property type="term" value="F:histidinol dehydrogenase activity"/>
    <property type="evidence" value="ECO:0007669"/>
    <property type="project" value="UniProtKB-UniRule"/>
</dbReference>
<evidence type="ECO:0000256" key="20">
    <source>
        <dbReference type="SAM" id="MobiDB-lite"/>
    </source>
</evidence>
<evidence type="ECO:0000256" key="12">
    <source>
        <dbReference type="ARBA" id="ARBA00022833"/>
    </source>
</evidence>
<evidence type="ECO:0000259" key="21">
    <source>
        <dbReference type="Pfam" id="PF01502"/>
    </source>
</evidence>
<keyword evidence="17" id="KW-0511">Multifunctional enzyme</keyword>
<evidence type="ECO:0000256" key="1">
    <source>
        <dbReference type="ARBA" id="ARBA00000024"/>
    </source>
</evidence>
<dbReference type="SUPFAM" id="SSF101386">
    <property type="entry name" value="all-alpha NTP pyrophosphatases"/>
    <property type="match status" value="1"/>
</dbReference>
<evidence type="ECO:0000256" key="7">
    <source>
        <dbReference type="ARBA" id="ARBA00008260"/>
    </source>
</evidence>
<dbReference type="InterPro" id="IPR016161">
    <property type="entry name" value="Ald_DH/histidinol_DH"/>
</dbReference>
<evidence type="ECO:0000256" key="10">
    <source>
        <dbReference type="ARBA" id="ARBA00022741"/>
    </source>
</evidence>
<dbReference type="GO" id="GO:0004635">
    <property type="term" value="F:phosphoribosyl-AMP cyclohydrolase activity"/>
    <property type="evidence" value="ECO:0007669"/>
    <property type="project" value="UniProtKB-UniRule"/>
</dbReference>
<evidence type="ECO:0000256" key="9">
    <source>
        <dbReference type="ARBA" id="ARBA00022723"/>
    </source>
</evidence>
<evidence type="ECO:0000256" key="8">
    <source>
        <dbReference type="ARBA" id="ARBA00022605"/>
    </source>
</evidence>
<dbReference type="FunFam" id="1.20.5.1300:FF:000002">
    <property type="entry name" value="Histidinol dehydrogenase, chloroplastic"/>
    <property type="match status" value="1"/>
</dbReference>
<protein>
    <recommendedName>
        <fullName evidence="19">Histidine biosynthesis trifunctional protein</fullName>
    </recommendedName>
    <domain>
        <recommendedName>
            <fullName evidence="19">Phosphoribosyl-AMP cyclohydrolase</fullName>
            <ecNumber evidence="19">3.5.4.19</ecNumber>
        </recommendedName>
    </domain>
    <domain>
        <recommendedName>
            <fullName evidence="19">Phosphoribosyl-ATP pyrophosphohydrolase</fullName>
            <ecNumber evidence="19">3.6.1.31</ecNumber>
        </recommendedName>
    </domain>
    <domain>
        <recommendedName>
            <fullName evidence="19">Histidinol dehydrogenase</fullName>
            <shortName evidence="19">HDH</shortName>
            <ecNumber evidence="19">1.1.1.23</ecNumber>
        </recommendedName>
    </domain>
</protein>
<dbReference type="GO" id="GO:0005829">
    <property type="term" value="C:cytosol"/>
    <property type="evidence" value="ECO:0007669"/>
    <property type="project" value="TreeGrafter"/>
</dbReference>
<keyword evidence="10 19" id="KW-0547">Nucleotide-binding</keyword>
<comment type="caution">
    <text evidence="22">The sequence shown here is derived from an EMBL/GenBank/DDBJ whole genome shotgun (WGS) entry which is preliminary data.</text>
</comment>